<dbReference type="SUPFAM" id="SSF48403">
    <property type="entry name" value="Ankyrin repeat"/>
    <property type="match status" value="1"/>
</dbReference>
<comment type="caution">
    <text evidence="5">The sequence shown here is derived from an EMBL/GenBank/DDBJ whole genome shotgun (WGS) entry which is preliminary data.</text>
</comment>
<protein>
    <recommendedName>
        <fullName evidence="7">Ankyrin</fullName>
    </recommendedName>
</protein>
<evidence type="ECO:0000313" key="5">
    <source>
        <dbReference type="EMBL" id="KAF6230412.1"/>
    </source>
</evidence>
<feature type="compositionally biased region" description="Basic and acidic residues" evidence="4">
    <location>
        <begin position="552"/>
        <end position="576"/>
    </location>
</feature>
<reference evidence="5 6" key="1">
    <citation type="journal article" date="2020" name="Genomics">
        <title>Complete, high-quality genomes from long-read metagenomic sequencing of two wolf lichen thalli reveals enigmatic genome architecture.</title>
        <authorList>
            <person name="McKenzie S.K."/>
            <person name="Walston R.F."/>
            <person name="Allen J.L."/>
        </authorList>
    </citation>
    <scope>NUCLEOTIDE SEQUENCE [LARGE SCALE GENOMIC DNA]</scope>
    <source>
        <strain evidence="5">WasteWater1</strain>
    </source>
</reference>
<dbReference type="PROSITE" id="PS50297">
    <property type="entry name" value="ANK_REP_REGION"/>
    <property type="match status" value="1"/>
</dbReference>
<gene>
    <name evidence="5" type="ORF">HO133_004754</name>
</gene>
<dbReference type="PANTHER" id="PTHR24126:SF14">
    <property type="entry name" value="ANK_REP_REGION DOMAIN-CONTAINING PROTEIN"/>
    <property type="match status" value="1"/>
</dbReference>
<evidence type="ECO:0000256" key="2">
    <source>
        <dbReference type="ARBA" id="ARBA00023043"/>
    </source>
</evidence>
<name>A0A8H6FKX9_9LECA</name>
<proteinExistence type="predicted"/>
<sequence>MNRTSWSSRQKGQIHLGDEKQPDGPSRIIPVKKEHLEDGILQLLASAADMQQRRDLDSALQLYEAAMEKVKSHGLNRKRLFTGTNKKPPPLNSRTPLEWSLHVGDMPSAICLLGGPSTALAELGTSGSLDQVRQILDAGASIEQRIGSFGQTFMLQEAAKGNLNGVNLALERGASVHCMDDNGDTPLALALRCQHSQASLVVAALLAAGADVNAIDGKGQPLFKVTVAHGQLENVAQIMSALNPVTEEHRQIMRNWAASLPVHGDKWSTRDCSVLRFLLGHGLDPNLRLGPNKTSTMLDVAVQRQAAGSERLAAQLLKAGAKPNIEAALHVSTPKMLELILQNVGSLRETSQQPIIAWIASLHAYPQQWTKRDGEVLNLLLDFGLDPNIRRPAFPHPPLVVCAASYGDIDFLQRLIKNGADLGATDDNSDTAIIVAAKQKNKHIYDALKAAGVSDKYFLFGLGTEGYPQVVSFKPPTWKSTFSSVRARDECNVVLWDLHDTKPVPAKDIYAALVPAGCAIELLQVDVKCLGPKTAPIHEGEPTAGPSNTDPRSGDSGEDTPRQPRVVERDSGEDTPRQPSVVEGELKLEQPTKETCPFVQTDVESSGGDIEQIS</sequence>
<dbReference type="InterPro" id="IPR036770">
    <property type="entry name" value="Ankyrin_rpt-contain_sf"/>
</dbReference>
<feature type="compositionally biased region" description="Polar residues" evidence="4">
    <location>
        <begin position="1"/>
        <end position="11"/>
    </location>
</feature>
<keyword evidence="2 3" id="KW-0040">ANK repeat</keyword>
<dbReference type="Pfam" id="PF12796">
    <property type="entry name" value="Ank_2"/>
    <property type="match status" value="1"/>
</dbReference>
<evidence type="ECO:0000256" key="1">
    <source>
        <dbReference type="ARBA" id="ARBA00022737"/>
    </source>
</evidence>
<dbReference type="AlphaFoldDB" id="A0A8H6FKX9"/>
<keyword evidence="1" id="KW-0677">Repeat</keyword>
<keyword evidence="6" id="KW-1185">Reference proteome</keyword>
<feature type="region of interest" description="Disordered" evidence="4">
    <location>
        <begin position="536"/>
        <end position="614"/>
    </location>
</feature>
<dbReference type="PROSITE" id="PS50088">
    <property type="entry name" value="ANK_REPEAT"/>
    <property type="match status" value="1"/>
</dbReference>
<evidence type="ECO:0000256" key="3">
    <source>
        <dbReference type="PROSITE-ProRule" id="PRU00023"/>
    </source>
</evidence>
<evidence type="ECO:0000256" key="4">
    <source>
        <dbReference type="SAM" id="MobiDB-lite"/>
    </source>
</evidence>
<evidence type="ECO:0008006" key="7">
    <source>
        <dbReference type="Google" id="ProtNLM"/>
    </source>
</evidence>
<dbReference type="PANTHER" id="PTHR24126">
    <property type="entry name" value="ANKYRIN REPEAT, PH AND SEC7 DOMAIN CONTAINING PROTEIN SECG-RELATED"/>
    <property type="match status" value="1"/>
</dbReference>
<dbReference type="Proteomes" id="UP000593566">
    <property type="component" value="Unassembled WGS sequence"/>
</dbReference>
<dbReference type="InterPro" id="IPR002110">
    <property type="entry name" value="Ankyrin_rpt"/>
</dbReference>
<dbReference type="Pfam" id="PF13637">
    <property type="entry name" value="Ank_4"/>
    <property type="match status" value="1"/>
</dbReference>
<dbReference type="SMART" id="SM00248">
    <property type="entry name" value="ANK"/>
    <property type="match status" value="8"/>
</dbReference>
<dbReference type="GeneID" id="59333160"/>
<feature type="repeat" description="ANK" evidence="3">
    <location>
        <begin position="182"/>
        <end position="217"/>
    </location>
</feature>
<feature type="region of interest" description="Disordered" evidence="4">
    <location>
        <begin position="1"/>
        <end position="27"/>
    </location>
</feature>
<dbReference type="EMBL" id="JACCJB010000002">
    <property type="protein sequence ID" value="KAF6230412.1"/>
    <property type="molecule type" value="Genomic_DNA"/>
</dbReference>
<accession>A0A8H6FKX9</accession>
<organism evidence="5 6">
    <name type="scientific">Letharia lupina</name>
    <dbReference type="NCBI Taxonomy" id="560253"/>
    <lineage>
        <taxon>Eukaryota</taxon>
        <taxon>Fungi</taxon>
        <taxon>Dikarya</taxon>
        <taxon>Ascomycota</taxon>
        <taxon>Pezizomycotina</taxon>
        <taxon>Lecanoromycetes</taxon>
        <taxon>OSLEUM clade</taxon>
        <taxon>Lecanoromycetidae</taxon>
        <taxon>Lecanorales</taxon>
        <taxon>Lecanorineae</taxon>
        <taxon>Parmeliaceae</taxon>
        <taxon>Letharia</taxon>
    </lineage>
</organism>
<evidence type="ECO:0000313" key="6">
    <source>
        <dbReference type="Proteomes" id="UP000593566"/>
    </source>
</evidence>
<dbReference type="RefSeq" id="XP_037157669.1">
    <property type="nucleotide sequence ID" value="XM_037295668.1"/>
</dbReference>
<dbReference type="Gene3D" id="1.25.40.20">
    <property type="entry name" value="Ankyrin repeat-containing domain"/>
    <property type="match status" value="2"/>
</dbReference>